<proteinExistence type="predicted"/>
<accession>A0A0A1YWI3</accession>
<evidence type="ECO:0000313" key="2">
    <source>
        <dbReference type="Proteomes" id="UP000030060"/>
    </source>
</evidence>
<evidence type="ECO:0000313" key="1">
    <source>
        <dbReference type="EMBL" id="KGE66268.1"/>
    </source>
</evidence>
<reference evidence="1 2" key="1">
    <citation type="journal article" date="2013" name="Genome Announc.">
        <title>Draft Genome Sequence of Pseudomonas fluorescens LMG 5329, a White Line-Inducing Principle-Producing Bioindicator for the Mushroom Pathogen Pseudomonas tolaasii.</title>
        <authorList>
            <person name="Ghequire M.G."/>
            <person name="Rokni-Zadeh H."/>
            <person name="Zarrineh P."/>
            <person name="De Mot R."/>
        </authorList>
    </citation>
    <scope>NUCLEOTIDE SEQUENCE [LARGE SCALE GENOMIC DNA]</scope>
    <source>
        <strain evidence="1 2">LMG 5329</strain>
    </source>
</reference>
<dbReference type="AlphaFoldDB" id="A0A0A1YWI3"/>
<dbReference type="Proteomes" id="UP000030060">
    <property type="component" value="Unassembled WGS sequence"/>
</dbReference>
<name>A0A0A1YWI3_PSEFL</name>
<protein>
    <submittedName>
        <fullName evidence="1">Uncharacterized protein</fullName>
    </submittedName>
</protein>
<sequence length="79" mass="8934">MPASAVFHGYVVHIPSADEFLLEFVDSDAATSRLFTNSPSQAQRFHEFEEAYHLIRKDKGEIVSGLFETENQYLISQVA</sequence>
<organism evidence="1 2">
    <name type="scientific">Pseudomonas fluorescens LMG 5329</name>
    <dbReference type="NCBI Taxonomy" id="1324332"/>
    <lineage>
        <taxon>Bacteria</taxon>
        <taxon>Pseudomonadati</taxon>
        <taxon>Pseudomonadota</taxon>
        <taxon>Gammaproteobacteria</taxon>
        <taxon>Pseudomonadales</taxon>
        <taxon>Pseudomonadaceae</taxon>
        <taxon>Pseudomonas</taxon>
    </lineage>
</organism>
<comment type="caution">
    <text evidence="1">The sequence shown here is derived from an EMBL/GenBank/DDBJ whole genome shotgun (WGS) entry which is preliminary data.</text>
</comment>
<dbReference type="EMBL" id="ASGY01000145">
    <property type="protein sequence ID" value="KGE66268.1"/>
    <property type="molecule type" value="Genomic_DNA"/>
</dbReference>
<gene>
    <name evidence="1" type="ORF">K814_0119660</name>
</gene>